<keyword evidence="5 14" id="KW-1133">Transmembrane helix</keyword>
<evidence type="ECO:0000256" key="1">
    <source>
        <dbReference type="ARBA" id="ARBA00004651"/>
    </source>
</evidence>
<evidence type="ECO:0000313" key="16">
    <source>
        <dbReference type="EMBL" id="CAG6466879.1"/>
    </source>
</evidence>
<evidence type="ECO:0000256" key="14">
    <source>
        <dbReference type="SAM" id="Phobius"/>
    </source>
</evidence>
<feature type="transmembrane region" description="Helical" evidence="14">
    <location>
        <begin position="91"/>
        <end position="116"/>
    </location>
</feature>
<dbReference type="InterPro" id="IPR000405">
    <property type="entry name" value="Galanin_rcpt"/>
</dbReference>
<feature type="compositionally biased region" description="Polar residues" evidence="13">
    <location>
        <begin position="359"/>
        <end position="373"/>
    </location>
</feature>
<evidence type="ECO:0000256" key="4">
    <source>
        <dbReference type="ARBA" id="ARBA00022692"/>
    </source>
</evidence>
<evidence type="ECO:0000256" key="13">
    <source>
        <dbReference type="SAM" id="MobiDB-lite"/>
    </source>
</evidence>
<comment type="similarity">
    <text evidence="2 12">Belongs to the G-protein coupled receptor 1 family.</text>
</comment>
<dbReference type="InterPro" id="IPR000276">
    <property type="entry name" value="GPCR_Rhodpsn"/>
</dbReference>
<dbReference type="SUPFAM" id="SSF81321">
    <property type="entry name" value="Family A G protein-coupled receptor-like"/>
    <property type="match status" value="1"/>
</dbReference>
<evidence type="ECO:0000256" key="10">
    <source>
        <dbReference type="ARBA" id="ARBA00023180"/>
    </source>
</evidence>
<feature type="transmembrane region" description="Helical" evidence="14">
    <location>
        <begin position="128"/>
        <end position="149"/>
    </location>
</feature>
<dbReference type="AlphaFoldDB" id="A0A8D8B3A5"/>
<feature type="domain" description="G-protein coupled receptors family 1 profile" evidence="15">
    <location>
        <begin position="70"/>
        <end position="325"/>
    </location>
</feature>
<keyword evidence="11 12" id="KW-0807">Transducer</keyword>
<dbReference type="CDD" id="cd15096">
    <property type="entry name" value="7tmA_AstA_R_insect"/>
    <property type="match status" value="1"/>
</dbReference>
<accession>A0A8D8B3A5</accession>
<dbReference type="InterPro" id="IPR017452">
    <property type="entry name" value="GPCR_Rhodpsn_7TM"/>
</dbReference>
<proteinExistence type="inferred from homology"/>
<dbReference type="Pfam" id="PF00001">
    <property type="entry name" value="7tm_1"/>
    <property type="match status" value="1"/>
</dbReference>
<dbReference type="PRINTS" id="PR00663">
    <property type="entry name" value="GALANINR"/>
</dbReference>
<evidence type="ECO:0000256" key="12">
    <source>
        <dbReference type="RuleBase" id="RU000688"/>
    </source>
</evidence>
<sequence length="373" mass="41438">MVNDSYSSLVMASTLSSVATGGLYNTTAIPTNTTIVSSGMSQEEELEIEMIVSRIVPIFFGLIGITGLLGNALVVLVVVSNPMMRSTTNLLIINLAIADLLFVVFCIPFTATDYVLSSWPFGELWCKIVQYLIVVTAHASIYTLVLMSLDRFLAVVHPIASMVIRTERNTLWAITVLWVVIVTTALPVMFAHGVNKNLYQDREIASCTFLENDQFSRAAFHIAFFSSSYLVPLVLISVLYMCMLSRLWRSSVGGRSAESKKSKKRVTRLVVVVVAAFASLWFPIQIILVLKSMEVFVPDTYFKISLQIISHVLAYTSSCINPLLYAFLSENFRKAFRKIVYCGPGSRRHGSTRHMPLPTKTTRTGSCQGQDIL</sequence>
<evidence type="ECO:0000256" key="5">
    <source>
        <dbReference type="ARBA" id="ARBA00022989"/>
    </source>
</evidence>
<evidence type="ECO:0000259" key="15">
    <source>
        <dbReference type="PROSITE" id="PS50262"/>
    </source>
</evidence>
<dbReference type="EMBL" id="HBUE01057241">
    <property type="protein sequence ID" value="CAG6466879.1"/>
    <property type="molecule type" value="Transcribed_RNA"/>
</dbReference>
<evidence type="ECO:0000256" key="9">
    <source>
        <dbReference type="ARBA" id="ARBA00023170"/>
    </source>
</evidence>
<dbReference type="PROSITE" id="PS00237">
    <property type="entry name" value="G_PROTEIN_RECEP_F1_1"/>
    <property type="match status" value="1"/>
</dbReference>
<evidence type="ECO:0000256" key="8">
    <source>
        <dbReference type="ARBA" id="ARBA00023157"/>
    </source>
</evidence>
<dbReference type="FunFam" id="1.20.1070.10:FF:000255">
    <property type="entry name" value="Allatostatin A receptor"/>
    <property type="match status" value="1"/>
</dbReference>
<keyword evidence="9 12" id="KW-0675">Receptor</keyword>
<keyword evidence="7 14" id="KW-0472">Membrane</keyword>
<organism evidence="16">
    <name type="scientific">Culex pipiens</name>
    <name type="common">House mosquito</name>
    <dbReference type="NCBI Taxonomy" id="7175"/>
    <lineage>
        <taxon>Eukaryota</taxon>
        <taxon>Metazoa</taxon>
        <taxon>Ecdysozoa</taxon>
        <taxon>Arthropoda</taxon>
        <taxon>Hexapoda</taxon>
        <taxon>Insecta</taxon>
        <taxon>Pterygota</taxon>
        <taxon>Neoptera</taxon>
        <taxon>Endopterygota</taxon>
        <taxon>Diptera</taxon>
        <taxon>Nematocera</taxon>
        <taxon>Culicoidea</taxon>
        <taxon>Culicidae</taxon>
        <taxon>Culicinae</taxon>
        <taxon>Culicini</taxon>
        <taxon>Culex</taxon>
        <taxon>Culex</taxon>
    </lineage>
</organism>
<feature type="region of interest" description="Disordered" evidence="13">
    <location>
        <begin position="346"/>
        <end position="373"/>
    </location>
</feature>
<dbReference type="EMBL" id="HBUE01057240">
    <property type="protein sequence ID" value="CAG6466878.1"/>
    <property type="molecule type" value="Transcribed_RNA"/>
</dbReference>
<feature type="transmembrane region" description="Helical" evidence="14">
    <location>
        <begin position="229"/>
        <end position="248"/>
    </location>
</feature>
<dbReference type="GO" id="GO:0005886">
    <property type="term" value="C:plasma membrane"/>
    <property type="evidence" value="ECO:0007669"/>
    <property type="project" value="UniProtKB-SubCell"/>
</dbReference>
<dbReference type="GO" id="GO:0004930">
    <property type="term" value="F:G protein-coupled receptor activity"/>
    <property type="evidence" value="ECO:0007669"/>
    <property type="project" value="UniProtKB-KW"/>
</dbReference>
<evidence type="ECO:0000256" key="2">
    <source>
        <dbReference type="ARBA" id="ARBA00010663"/>
    </source>
</evidence>
<feature type="transmembrane region" description="Helical" evidence="14">
    <location>
        <begin position="308"/>
        <end position="328"/>
    </location>
</feature>
<dbReference type="EMBL" id="HBUE01057239">
    <property type="protein sequence ID" value="CAG6466877.1"/>
    <property type="molecule type" value="Transcribed_RNA"/>
</dbReference>
<dbReference type="PANTHER" id="PTHR45695">
    <property type="entry name" value="LEUCOKININ RECEPTOR-RELATED"/>
    <property type="match status" value="1"/>
</dbReference>
<dbReference type="PANTHER" id="PTHR45695:SF23">
    <property type="entry name" value="GALANIN-LIKE G-PROTEIN COUPLED RECEPTOR NPR-9"/>
    <property type="match status" value="1"/>
</dbReference>
<dbReference type="PROSITE" id="PS50262">
    <property type="entry name" value="G_PROTEIN_RECEP_F1_2"/>
    <property type="match status" value="1"/>
</dbReference>
<dbReference type="Gene3D" id="1.20.1070.10">
    <property type="entry name" value="Rhodopsin 7-helix transmembrane proteins"/>
    <property type="match status" value="1"/>
</dbReference>
<keyword evidence="10" id="KW-0325">Glycoprotein</keyword>
<evidence type="ECO:0000256" key="3">
    <source>
        <dbReference type="ARBA" id="ARBA00022475"/>
    </source>
</evidence>
<feature type="transmembrane region" description="Helical" evidence="14">
    <location>
        <begin position="55"/>
        <end position="79"/>
    </location>
</feature>
<keyword evidence="6 12" id="KW-0297">G-protein coupled receptor</keyword>
<protein>
    <submittedName>
        <fullName evidence="16">Allatostatin-A receptor</fullName>
    </submittedName>
</protein>
<keyword evidence="8" id="KW-1015">Disulfide bond</keyword>
<keyword evidence="4 12" id="KW-0812">Transmembrane</keyword>
<evidence type="ECO:0000256" key="7">
    <source>
        <dbReference type="ARBA" id="ARBA00023136"/>
    </source>
</evidence>
<feature type="transmembrane region" description="Helical" evidence="14">
    <location>
        <begin position="170"/>
        <end position="190"/>
    </location>
</feature>
<dbReference type="SMART" id="SM01381">
    <property type="entry name" value="7TM_GPCR_Srsx"/>
    <property type="match status" value="1"/>
</dbReference>
<keyword evidence="3" id="KW-1003">Cell membrane</keyword>
<feature type="transmembrane region" description="Helical" evidence="14">
    <location>
        <begin position="269"/>
        <end position="288"/>
    </location>
</feature>
<reference evidence="16" key="1">
    <citation type="submission" date="2021-05" db="EMBL/GenBank/DDBJ databases">
        <authorList>
            <person name="Alioto T."/>
            <person name="Alioto T."/>
            <person name="Gomez Garrido J."/>
        </authorList>
    </citation>
    <scope>NUCLEOTIDE SEQUENCE</scope>
</reference>
<comment type="subcellular location">
    <subcellularLocation>
        <location evidence="1">Cell membrane</location>
        <topology evidence="1">Multi-pass membrane protein</topology>
    </subcellularLocation>
</comment>
<evidence type="ECO:0000256" key="6">
    <source>
        <dbReference type="ARBA" id="ARBA00023040"/>
    </source>
</evidence>
<name>A0A8D8B3A5_CULPI</name>
<evidence type="ECO:0000256" key="11">
    <source>
        <dbReference type="ARBA" id="ARBA00023224"/>
    </source>
</evidence>
<dbReference type="PRINTS" id="PR00237">
    <property type="entry name" value="GPCRRHODOPSN"/>
</dbReference>